<dbReference type="InterPro" id="IPR011990">
    <property type="entry name" value="TPR-like_helical_dom_sf"/>
</dbReference>
<dbReference type="PANTHER" id="PTHR47942">
    <property type="entry name" value="TETRATRICOPEPTIDE REPEAT (TPR)-LIKE SUPERFAMILY PROTEIN-RELATED"/>
    <property type="match status" value="1"/>
</dbReference>
<keyword evidence="1" id="KW-0677">Repeat</keyword>
<dbReference type="PANTHER" id="PTHR47942:SF16">
    <property type="entry name" value="PENTATRICOPEPTIDE REPEAT DOMAIN CONTAINING PROTEIN-RELATED"/>
    <property type="match status" value="1"/>
</dbReference>
<dbReference type="Pfam" id="PF01535">
    <property type="entry name" value="PPR"/>
    <property type="match status" value="1"/>
</dbReference>
<dbReference type="PROSITE" id="PS51375">
    <property type="entry name" value="PPR"/>
    <property type="match status" value="1"/>
</dbReference>
<evidence type="ECO:0008006" key="4">
    <source>
        <dbReference type="Google" id="ProtNLM"/>
    </source>
</evidence>
<evidence type="ECO:0000256" key="1">
    <source>
        <dbReference type="ARBA" id="ARBA00022737"/>
    </source>
</evidence>
<accession>M8CW78</accession>
<organism evidence="3">
    <name type="scientific">Aegilops tauschii</name>
    <name type="common">Tausch's goatgrass</name>
    <name type="synonym">Aegilops squarrosa</name>
    <dbReference type="NCBI Taxonomy" id="37682"/>
    <lineage>
        <taxon>Eukaryota</taxon>
        <taxon>Viridiplantae</taxon>
        <taxon>Streptophyta</taxon>
        <taxon>Embryophyta</taxon>
        <taxon>Tracheophyta</taxon>
        <taxon>Spermatophyta</taxon>
        <taxon>Magnoliopsida</taxon>
        <taxon>Liliopsida</taxon>
        <taxon>Poales</taxon>
        <taxon>Poaceae</taxon>
        <taxon>BOP clade</taxon>
        <taxon>Pooideae</taxon>
        <taxon>Triticodae</taxon>
        <taxon>Triticeae</taxon>
        <taxon>Triticinae</taxon>
        <taxon>Aegilops</taxon>
    </lineage>
</organism>
<keyword evidence="2" id="KW-0809">Transit peptide</keyword>
<proteinExistence type="predicted"/>
<dbReference type="InterPro" id="IPR002885">
    <property type="entry name" value="PPR_rpt"/>
</dbReference>
<protein>
    <recommendedName>
        <fullName evidence="4">Pentatricopeptide repeat-containing protein</fullName>
    </recommendedName>
</protein>
<dbReference type="InterPro" id="IPR051222">
    <property type="entry name" value="PPR/CCM1_RNA-binding"/>
</dbReference>
<dbReference type="ExpressionAtlas" id="M8CW78">
    <property type="expression patterns" value="baseline"/>
</dbReference>
<dbReference type="Gene3D" id="1.25.40.10">
    <property type="entry name" value="Tetratricopeptide repeat domain"/>
    <property type="match status" value="1"/>
</dbReference>
<reference evidence="3" key="1">
    <citation type="submission" date="2015-06" db="UniProtKB">
        <authorList>
            <consortium name="EnsemblPlants"/>
        </authorList>
    </citation>
    <scope>IDENTIFICATION</scope>
</reference>
<dbReference type="AlphaFoldDB" id="M8CW78"/>
<dbReference type="Pfam" id="PF12854">
    <property type="entry name" value="PPR_1"/>
    <property type="match status" value="1"/>
</dbReference>
<name>M8CW78_AEGTA</name>
<sequence>MEESKKLQFFFYSMPVKGQKPDVFSYSIMLNGYAREGSLVDMIDICDYMEKMDEAMENFNEMIDMENFNEISMAYMCMIEGYLNHGDSVETKELVTEMKNIGSISLADCFLVASGCDNNTLSALMHVLPYS</sequence>
<dbReference type="EnsemblPlants" id="EMT31917">
    <property type="protein sequence ID" value="EMT31917"/>
    <property type="gene ID" value="F775_00509"/>
</dbReference>
<evidence type="ECO:0000256" key="2">
    <source>
        <dbReference type="ARBA" id="ARBA00022946"/>
    </source>
</evidence>
<dbReference type="NCBIfam" id="TIGR00756">
    <property type="entry name" value="PPR"/>
    <property type="match status" value="1"/>
</dbReference>
<evidence type="ECO:0000313" key="3">
    <source>
        <dbReference type="EnsemblPlants" id="EMT31917"/>
    </source>
</evidence>